<dbReference type="RefSeq" id="WP_190238888.1">
    <property type="nucleotide sequence ID" value="NZ_QFGA01000001.1"/>
</dbReference>
<sequence>MDDRLYWLGWQYLMPGAGKRLWSLVERFGSPRAAWEAGIKELSAIPGLGEDRANGLAERRSKLNPQEEAEKLDSMGISYVCHSDPDYPENLSAIYDPPPVLFYKGRLQAADTLSVAIVGTRKPSPYGLVVAEKLAKDLTALGLTIISGMARGIDSAAHRGALASCGRTIAVLGCGPDVVYPRENKELMDEIMNNGAVVSEFPPGTQPEAWRFPVRNRIISGLSQATLVVEAAERSGALITADFALEQGRDVMAVPGNVVNPLSRGPHRLIKQGARLIEGAGDVLDELGMEKLFPAQASGADRKMKMSYEEETLYGLLSLDPVSLDELIIRAGLLPQKVMAALMYLEIKGLTRQLPGKFYIRTGRDLF</sequence>
<dbReference type="Pfam" id="PF17782">
    <property type="entry name" value="WHD_DprA"/>
    <property type="match status" value="1"/>
</dbReference>
<evidence type="ECO:0000256" key="1">
    <source>
        <dbReference type="ARBA" id="ARBA00006525"/>
    </source>
</evidence>
<dbReference type="EMBL" id="QFGA01000001">
    <property type="protein sequence ID" value="TEB06721.1"/>
    <property type="molecule type" value="Genomic_DNA"/>
</dbReference>
<dbReference type="InterPro" id="IPR010994">
    <property type="entry name" value="RuvA_2-like"/>
</dbReference>
<evidence type="ECO:0000259" key="2">
    <source>
        <dbReference type="Pfam" id="PF02481"/>
    </source>
</evidence>
<protein>
    <submittedName>
        <fullName evidence="4">Uncharacterized protein</fullName>
    </submittedName>
</protein>
<evidence type="ECO:0000313" key="4">
    <source>
        <dbReference type="EMBL" id="TEB06721.1"/>
    </source>
</evidence>
<dbReference type="Proteomes" id="UP000298324">
    <property type="component" value="Unassembled WGS sequence"/>
</dbReference>
<dbReference type="InterPro" id="IPR041614">
    <property type="entry name" value="DprA_WH"/>
</dbReference>
<keyword evidence="5" id="KW-1185">Reference proteome</keyword>
<reference evidence="4 5" key="1">
    <citation type="journal article" date="2018" name="Environ. Microbiol.">
        <title>Novel energy conservation strategies and behaviour of Pelotomaculum schinkii driving syntrophic propionate catabolism.</title>
        <authorList>
            <person name="Hidalgo-Ahumada C.A.P."/>
            <person name="Nobu M.K."/>
            <person name="Narihiro T."/>
            <person name="Tamaki H."/>
            <person name="Liu W.T."/>
            <person name="Kamagata Y."/>
            <person name="Stams A.J.M."/>
            <person name="Imachi H."/>
            <person name="Sousa D.Z."/>
        </authorList>
    </citation>
    <scope>NUCLEOTIDE SEQUENCE [LARGE SCALE GENOMIC DNA]</scope>
    <source>
        <strain evidence="4 5">HH</strain>
    </source>
</reference>
<dbReference type="Gene3D" id="1.10.10.10">
    <property type="entry name" value="Winged helix-like DNA-binding domain superfamily/Winged helix DNA-binding domain"/>
    <property type="match status" value="1"/>
</dbReference>
<dbReference type="InterPro" id="IPR036388">
    <property type="entry name" value="WH-like_DNA-bd_sf"/>
</dbReference>
<dbReference type="SUPFAM" id="SSF47781">
    <property type="entry name" value="RuvA domain 2-like"/>
    <property type="match status" value="1"/>
</dbReference>
<feature type="domain" description="DprA winged helix" evidence="3">
    <location>
        <begin position="308"/>
        <end position="357"/>
    </location>
</feature>
<feature type="domain" description="Smf/DprA SLOG" evidence="2">
    <location>
        <begin position="79"/>
        <end position="287"/>
    </location>
</feature>
<dbReference type="PANTHER" id="PTHR43022:SF1">
    <property type="entry name" value="PROTEIN SMF"/>
    <property type="match status" value="1"/>
</dbReference>
<organism evidence="4 5">
    <name type="scientific">Pelotomaculum schinkii</name>
    <dbReference type="NCBI Taxonomy" id="78350"/>
    <lineage>
        <taxon>Bacteria</taxon>
        <taxon>Bacillati</taxon>
        <taxon>Bacillota</taxon>
        <taxon>Clostridia</taxon>
        <taxon>Eubacteriales</taxon>
        <taxon>Desulfotomaculaceae</taxon>
        <taxon>Pelotomaculum</taxon>
    </lineage>
</organism>
<dbReference type="InterPro" id="IPR003488">
    <property type="entry name" value="DprA"/>
</dbReference>
<accession>A0A4Y7RDA0</accession>
<name>A0A4Y7RDA0_9FIRM</name>
<comment type="caution">
    <text evidence="4">The sequence shown here is derived from an EMBL/GenBank/DDBJ whole genome shotgun (WGS) entry which is preliminary data.</text>
</comment>
<dbReference type="Pfam" id="PF02481">
    <property type="entry name" value="DNA_processg_A"/>
    <property type="match status" value="1"/>
</dbReference>
<dbReference type="Gene3D" id="3.40.50.450">
    <property type="match status" value="1"/>
</dbReference>
<dbReference type="PANTHER" id="PTHR43022">
    <property type="entry name" value="PROTEIN SMF"/>
    <property type="match status" value="1"/>
</dbReference>
<dbReference type="GO" id="GO:0009294">
    <property type="term" value="P:DNA-mediated transformation"/>
    <property type="evidence" value="ECO:0007669"/>
    <property type="project" value="InterPro"/>
</dbReference>
<evidence type="ECO:0000313" key="5">
    <source>
        <dbReference type="Proteomes" id="UP000298324"/>
    </source>
</evidence>
<dbReference type="SUPFAM" id="SSF102405">
    <property type="entry name" value="MCP/YpsA-like"/>
    <property type="match status" value="1"/>
</dbReference>
<proteinExistence type="inferred from homology"/>
<dbReference type="AlphaFoldDB" id="A0A4Y7RDA0"/>
<dbReference type="NCBIfam" id="TIGR00732">
    <property type="entry name" value="dprA"/>
    <property type="match status" value="1"/>
</dbReference>
<gene>
    <name evidence="4" type="ORF">Psch_00253</name>
</gene>
<dbReference type="InterPro" id="IPR057666">
    <property type="entry name" value="DrpA_SLOG"/>
</dbReference>
<comment type="similarity">
    <text evidence="1">Belongs to the DprA/Smf family.</text>
</comment>
<evidence type="ECO:0000259" key="3">
    <source>
        <dbReference type="Pfam" id="PF17782"/>
    </source>
</evidence>